<keyword evidence="9" id="KW-1185">Reference proteome</keyword>
<dbReference type="InterPro" id="IPR000297">
    <property type="entry name" value="PPIase_PpiC"/>
</dbReference>
<organism evidence="8 9">
    <name type="scientific">Intestinibaculum porci</name>
    <dbReference type="NCBI Taxonomy" id="2487118"/>
    <lineage>
        <taxon>Bacteria</taxon>
        <taxon>Bacillati</taxon>
        <taxon>Bacillota</taxon>
        <taxon>Erysipelotrichia</taxon>
        <taxon>Erysipelotrichales</taxon>
        <taxon>Erysipelotrichaceae</taxon>
        <taxon>Intestinibaculum</taxon>
    </lineage>
</organism>
<dbReference type="RefSeq" id="WP_125119894.1">
    <property type="nucleotide sequence ID" value="NZ_AP019309.1"/>
</dbReference>
<dbReference type="PANTHER" id="PTHR47245:SF1">
    <property type="entry name" value="FOLDASE PROTEIN PRSA"/>
    <property type="match status" value="1"/>
</dbReference>
<dbReference type="GO" id="GO:0003755">
    <property type="term" value="F:peptidyl-prolyl cis-trans isomerase activity"/>
    <property type="evidence" value="ECO:0007669"/>
    <property type="project" value="UniProtKB-KW"/>
</dbReference>
<name>A0A3G9J9C9_9FIRM</name>
<dbReference type="PANTHER" id="PTHR47245">
    <property type="entry name" value="PEPTIDYLPROLYL ISOMERASE"/>
    <property type="match status" value="1"/>
</dbReference>
<dbReference type="FunCoup" id="A0A3G9J9C9">
    <property type="interactions" value="87"/>
</dbReference>
<gene>
    <name evidence="8" type="primary">prsA1</name>
    <name evidence="8" type="ORF">SG0102_20760</name>
</gene>
<keyword evidence="4 6" id="KW-0697">Rotamase</keyword>
<dbReference type="InterPro" id="IPR046357">
    <property type="entry name" value="PPIase_dom_sf"/>
</dbReference>
<evidence type="ECO:0000256" key="5">
    <source>
        <dbReference type="ARBA" id="ARBA00023235"/>
    </source>
</evidence>
<dbReference type="EMBL" id="AP019309">
    <property type="protein sequence ID" value="BBH27142.1"/>
    <property type="molecule type" value="Genomic_DNA"/>
</dbReference>
<keyword evidence="3" id="KW-0732">Signal</keyword>
<evidence type="ECO:0000313" key="9">
    <source>
        <dbReference type="Proteomes" id="UP000268059"/>
    </source>
</evidence>
<dbReference type="KEGG" id="ebm:SG0102_20760"/>
<dbReference type="InterPro" id="IPR050245">
    <property type="entry name" value="PrsA_foldase"/>
</dbReference>
<proteinExistence type="predicted"/>
<comment type="catalytic activity">
    <reaction evidence="1">
        <text>[protein]-peptidylproline (omega=180) = [protein]-peptidylproline (omega=0)</text>
        <dbReference type="Rhea" id="RHEA:16237"/>
        <dbReference type="Rhea" id="RHEA-COMP:10747"/>
        <dbReference type="Rhea" id="RHEA-COMP:10748"/>
        <dbReference type="ChEBI" id="CHEBI:83833"/>
        <dbReference type="ChEBI" id="CHEBI:83834"/>
        <dbReference type="EC" id="5.2.1.8"/>
    </reaction>
</comment>
<evidence type="ECO:0000313" key="8">
    <source>
        <dbReference type="EMBL" id="BBH27142.1"/>
    </source>
</evidence>
<dbReference type="AlphaFoldDB" id="A0A3G9J9C9"/>
<dbReference type="Gene3D" id="3.10.50.40">
    <property type="match status" value="1"/>
</dbReference>
<dbReference type="PROSITE" id="PS50198">
    <property type="entry name" value="PPIC_PPIASE_2"/>
    <property type="match status" value="1"/>
</dbReference>
<evidence type="ECO:0000259" key="7">
    <source>
        <dbReference type="PROSITE" id="PS50198"/>
    </source>
</evidence>
<feature type="domain" description="PpiC" evidence="7">
    <location>
        <begin position="157"/>
        <end position="260"/>
    </location>
</feature>
<dbReference type="OrthoDB" id="14196at2"/>
<evidence type="ECO:0000256" key="6">
    <source>
        <dbReference type="PROSITE-ProRule" id="PRU00278"/>
    </source>
</evidence>
<evidence type="ECO:0000256" key="3">
    <source>
        <dbReference type="ARBA" id="ARBA00022729"/>
    </source>
</evidence>
<accession>A0A3G9J9C9</accession>
<keyword evidence="5 6" id="KW-0413">Isomerase</keyword>
<sequence length="323" mass="35365">MRAKKLTAIALSAILLTGCTTGKTVDGKSVAASTSIDNITADELYNELSTAASSDSSLFSYVLDQLIDEQFPATDDMKQSAEDMYKNVLSSYKQQYSSESEALSALKNDLKSSGQYSSISDYKKKLVYSIQYAEMMKKYVKAHFDEVYNDYYKMATPRKLSIIAISSTNPSSPSKDEKANLKEVQALLKEGQSFGSVAAKYSSDTSTASANGSLGVIDTTNSLSSTYSSDVATQALKLKAGQTSKVITGTSAFYILHCDSTDKAAIKKELKNVTIDSPLLTYDNYLVYKVFNTYKVSYHDAKIKKAVTSYVKKQLAARAKERK</sequence>
<evidence type="ECO:0000256" key="4">
    <source>
        <dbReference type="ARBA" id="ARBA00023110"/>
    </source>
</evidence>
<evidence type="ECO:0000256" key="1">
    <source>
        <dbReference type="ARBA" id="ARBA00000971"/>
    </source>
</evidence>
<evidence type="ECO:0000256" key="2">
    <source>
        <dbReference type="ARBA" id="ARBA00013194"/>
    </source>
</evidence>
<dbReference type="SUPFAM" id="SSF54534">
    <property type="entry name" value="FKBP-like"/>
    <property type="match status" value="1"/>
</dbReference>
<reference evidence="8 9" key="1">
    <citation type="submission" date="2018-11" db="EMBL/GenBank/DDBJ databases">
        <title>Novel Erysipelotrichaceae bacterium isolated from small intestine of a swine.</title>
        <authorList>
            <person name="Kim J.S."/>
            <person name="Choe H."/>
            <person name="Lee Y.R."/>
            <person name="Kim K.M."/>
            <person name="Park D.S."/>
        </authorList>
    </citation>
    <scope>NUCLEOTIDE SEQUENCE [LARGE SCALE GENOMIC DNA]</scope>
    <source>
        <strain evidence="8 9">SG0102</strain>
    </source>
</reference>
<dbReference type="Pfam" id="PF00639">
    <property type="entry name" value="Rotamase"/>
    <property type="match status" value="1"/>
</dbReference>
<protein>
    <recommendedName>
        <fullName evidence="2">peptidylprolyl isomerase</fullName>
        <ecNumber evidence="2">5.2.1.8</ecNumber>
    </recommendedName>
</protein>
<dbReference type="EC" id="5.2.1.8" evidence="2"/>
<dbReference type="PROSITE" id="PS51257">
    <property type="entry name" value="PROKAR_LIPOPROTEIN"/>
    <property type="match status" value="1"/>
</dbReference>
<dbReference type="InParanoid" id="A0A3G9J9C9"/>
<dbReference type="Proteomes" id="UP000268059">
    <property type="component" value="Chromosome"/>
</dbReference>